<name>A0A2A2WQJ9_9ACTN</name>
<feature type="transmembrane region" description="Helical" evidence="1">
    <location>
        <begin position="18"/>
        <end position="44"/>
    </location>
</feature>
<dbReference type="OrthoDB" id="3778510at2"/>
<evidence type="ECO:0000256" key="1">
    <source>
        <dbReference type="SAM" id="Phobius"/>
    </source>
</evidence>
<dbReference type="RefSeq" id="WP_095717963.1">
    <property type="nucleotide sequence ID" value="NZ_NTGA01000014.1"/>
</dbReference>
<gene>
    <name evidence="2" type="ORF">CEY15_07845</name>
</gene>
<feature type="transmembrane region" description="Helical" evidence="1">
    <location>
        <begin position="392"/>
        <end position="410"/>
    </location>
</feature>
<evidence type="ECO:0000313" key="3">
    <source>
        <dbReference type="Proteomes" id="UP000218810"/>
    </source>
</evidence>
<keyword evidence="3" id="KW-1185">Reference proteome</keyword>
<proteinExistence type="predicted"/>
<feature type="transmembrane region" description="Helical" evidence="1">
    <location>
        <begin position="123"/>
        <end position="143"/>
    </location>
</feature>
<dbReference type="AlphaFoldDB" id="A0A2A2WQJ9"/>
<organism evidence="2 3">
    <name type="scientific">Dietzia natronolimnaea</name>
    <dbReference type="NCBI Taxonomy" id="161920"/>
    <lineage>
        <taxon>Bacteria</taxon>
        <taxon>Bacillati</taxon>
        <taxon>Actinomycetota</taxon>
        <taxon>Actinomycetes</taxon>
        <taxon>Mycobacteriales</taxon>
        <taxon>Dietziaceae</taxon>
        <taxon>Dietzia</taxon>
    </lineage>
</organism>
<feature type="transmembrane region" description="Helical" evidence="1">
    <location>
        <begin position="228"/>
        <end position="250"/>
    </location>
</feature>
<feature type="transmembrane region" description="Helical" evidence="1">
    <location>
        <begin position="361"/>
        <end position="380"/>
    </location>
</feature>
<feature type="transmembrane region" description="Helical" evidence="1">
    <location>
        <begin position="300"/>
        <end position="321"/>
    </location>
</feature>
<evidence type="ECO:0000313" key="2">
    <source>
        <dbReference type="EMBL" id="PAY23486.1"/>
    </source>
</evidence>
<keyword evidence="1" id="KW-0472">Membrane</keyword>
<feature type="transmembrane region" description="Helical" evidence="1">
    <location>
        <begin position="328"/>
        <end position="349"/>
    </location>
</feature>
<accession>A0A2A2WQJ9</accession>
<keyword evidence="1" id="KW-0812">Transmembrane</keyword>
<feature type="transmembrane region" description="Helical" evidence="1">
    <location>
        <begin position="179"/>
        <end position="208"/>
    </location>
</feature>
<reference evidence="3" key="1">
    <citation type="submission" date="2017-09" db="EMBL/GenBank/DDBJ databases">
        <authorList>
            <person name="Zhang Y."/>
            <person name="Huang X."/>
            <person name="Liu J."/>
            <person name="Lu L."/>
            <person name="Peng K."/>
        </authorList>
    </citation>
    <scope>NUCLEOTIDE SEQUENCE [LARGE SCALE GENOMIC DNA]</scope>
    <source>
        <strain evidence="3">S-XJ-1</strain>
    </source>
</reference>
<dbReference type="EMBL" id="NTGA01000014">
    <property type="protein sequence ID" value="PAY23486.1"/>
    <property type="molecule type" value="Genomic_DNA"/>
</dbReference>
<feature type="transmembrane region" description="Helical" evidence="1">
    <location>
        <begin position="95"/>
        <end position="116"/>
    </location>
</feature>
<dbReference type="Proteomes" id="UP000218810">
    <property type="component" value="Unassembled WGS sequence"/>
</dbReference>
<comment type="caution">
    <text evidence="2">The sequence shown here is derived from an EMBL/GenBank/DDBJ whole genome shotgun (WGS) entry which is preliminary data.</text>
</comment>
<protein>
    <recommendedName>
        <fullName evidence="4">Glycosyltransferase RgtA/B/C/D-like domain-containing protein</fullName>
    </recommendedName>
</protein>
<sequence>MPPETDTQPTAHAPARGLVAACAVVVVAFTALRTWVAAAGWFYWDDLILHGKAAAHRLPDPGLLFADHDGHLMPGGMALAWVAAHVAPLDFRLPLVQIAVLQLLAGAALARMLWVLLRGRPVLLVPLVATLAIPLGLPAATWWAAALNALPLSAAMAWAVASTIRLAETGHRRHAVGAVLATAVGLLFVEKAVLIPVVSAAVLVGWWWVGRSGSASPRVIWRRTRTAWAAQGAVLVVWAAVFVVVVGRLGGRGTFGEVEGTRPGFPALVDHTYRLAVIPTLGGGPWRWDRWHPGPPMADPPLAAVLLGALACAGVLAWSLATRSRTGPVWLAVALYPLLSVVLVAVGRAGPDTAAEIVQTLRYHAEMPLVLAAAAALALSAPRRGSAATVRLVTPAGAVALVALLVSSAVSTHTYRQTWADQPSRDYALPLLEALRERSAPLFDQDLPLEVLLPVTSPAHRLSSVLAGVPGIPPVAAWTTDPVLIDTLGALHPAEVAALRTIPQGPEPGCGYRVGSDGARIPVDGPLIDRDWIVQLNLFADSDGEVGVRLDEGSEVTAPVSAGLGTVFVRVEGGGTGLTVSPRGGVSELCIGSGPVGVLVPR</sequence>
<keyword evidence="1" id="KW-1133">Transmembrane helix</keyword>
<evidence type="ECO:0008006" key="4">
    <source>
        <dbReference type="Google" id="ProtNLM"/>
    </source>
</evidence>